<evidence type="ECO:0000313" key="2">
    <source>
        <dbReference type="EMBL" id="MDP9800818.1"/>
    </source>
</evidence>
<keyword evidence="3" id="KW-1185">Reference proteome</keyword>
<feature type="region of interest" description="Disordered" evidence="1">
    <location>
        <begin position="71"/>
        <end position="138"/>
    </location>
</feature>
<accession>A0ABT9NAU0</accession>
<comment type="caution">
    <text evidence="2">The sequence shown here is derived from an EMBL/GenBank/DDBJ whole genome shotgun (WGS) entry which is preliminary data.</text>
</comment>
<organism evidence="2 3">
    <name type="scientific">Arcanobacterium wilhelmae</name>
    <dbReference type="NCBI Taxonomy" id="1803177"/>
    <lineage>
        <taxon>Bacteria</taxon>
        <taxon>Bacillati</taxon>
        <taxon>Actinomycetota</taxon>
        <taxon>Actinomycetes</taxon>
        <taxon>Actinomycetales</taxon>
        <taxon>Actinomycetaceae</taxon>
        <taxon>Arcanobacterium</taxon>
    </lineage>
</organism>
<dbReference type="RefSeq" id="WP_278058299.1">
    <property type="nucleotide sequence ID" value="NZ_CP121247.1"/>
</dbReference>
<feature type="compositionally biased region" description="Acidic residues" evidence="1">
    <location>
        <begin position="122"/>
        <end position="135"/>
    </location>
</feature>
<gene>
    <name evidence="2" type="ORF">J2S49_000894</name>
</gene>
<reference evidence="2 3" key="1">
    <citation type="submission" date="2023-07" db="EMBL/GenBank/DDBJ databases">
        <title>Sequencing the genomes of 1000 actinobacteria strains.</title>
        <authorList>
            <person name="Klenk H.-P."/>
        </authorList>
    </citation>
    <scope>NUCLEOTIDE SEQUENCE [LARGE SCALE GENOMIC DNA]</scope>
    <source>
        <strain evidence="2 3">DSM 102162</strain>
    </source>
</reference>
<dbReference type="Proteomes" id="UP001235966">
    <property type="component" value="Unassembled WGS sequence"/>
</dbReference>
<evidence type="ECO:0000256" key="1">
    <source>
        <dbReference type="SAM" id="MobiDB-lite"/>
    </source>
</evidence>
<protein>
    <submittedName>
        <fullName evidence="2">Uncharacterized protein</fullName>
    </submittedName>
</protein>
<name>A0ABT9NAU0_9ACTO</name>
<sequence length="461" mass="50505">MDFMEWAHQFATMHPSLAGALVSSHGEWLDVLLSDGRTFRFRPGSMIKADAPLEVRQALLSRLIDIGISQAKEPQVSEDSLDRGDNPDDAGAPGARGPHSPPVLGFGGARNHPGHPANFSGDETDASASADEDEITPSTPIVPIVRAADYFINPSTQADPLVHVPLTDFVAVGLAYDLPNSIHPVYYSGLSDDDRPIGEILAESVVTLRHLTGSLRGTVEIAITEVAGAQVLAFMAPMNYEVSWFSDLDMMQEVADRLASERPGDIPLFVPASRTKLYIVFADDPHLHEFFRLLFEQRESGDAVYPLPHTVAADGWREWVPFPGSDVANVLADLRGYFRSRIYAGQVRAMRAWGELGELVDFDVRRLRGGSAVSEAVWDAGTGVGSIPETDYITFARERGPMPWDETPAVRVSVPAHVARDLWPDGFRRVENVWPPRWEKIGFPSDEVLKAMAEAAGNSPF</sequence>
<proteinExistence type="predicted"/>
<dbReference type="EMBL" id="JAUSQW010000001">
    <property type="protein sequence ID" value="MDP9800818.1"/>
    <property type="molecule type" value="Genomic_DNA"/>
</dbReference>
<evidence type="ECO:0000313" key="3">
    <source>
        <dbReference type="Proteomes" id="UP001235966"/>
    </source>
</evidence>